<name>A0A2M9CD52_9CELL</name>
<evidence type="ECO:0000313" key="4">
    <source>
        <dbReference type="EMBL" id="PJJ69279.1"/>
    </source>
</evidence>
<dbReference type="InterPro" id="IPR009061">
    <property type="entry name" value="DNA-bd_dom_put_sf"/>
</dbReference>
<dbReference type="CDD" id="cd00592">
    <property type="entry name" value="HTH_MerR-like"/>
    <property type="match status" value="1"/>
</dbReference>
<organism evidence="4 5">
    <name type="scientific">Sediminihabitans luteus</name>
    <dbReference type="NCBI Taxonomy" id="1138585"/>
    <lineage>
        <taxon>Bacteria</taxon>
        <taxon>Bacillati</taxon>
        <taxon>Actinomycetota</taxon>
        <taxon>Actinomycetes</taxon>
        <taxon>Micrococcales</taxon>
        <taxon>Cellulomonadaceae</taxon>
        <taxon>Sediminihabitans</taxon>
    </lineage>
</organism>
<keyword evidence="1" id="KW-0238">DNA-binding</keyword>
<dbReference type="PANTHER" id="PTHR30204:SF93">
    <property type="entry name" value="HTH MERR-TYPE DOMAIN-CONTAINING PROTEIN"/>
    <property type="match status" value="1"/>
</dbReference>
<dbReference type="EMBL" id="PGFE01000005">
    <property type="protein sequence ID" value="PJJ69279.1"/>
    <property type="molecule type" value="Genomic_DNA"/>
</dbReference>
<feature type="region of interest" description="Disordered" evidence="2">
    <location>
        <begin position="238"/>
        <end position="264"/>
    </location>
</feature>
<dbReference type="AlphaFoldDB" id="A0A2M9CD52"/>
<keyword evidence="5" id="KW-1185">Reference proteome</keyword>
<gene>
    <name evidence="4" type="ORF">CLV28_2744</name>
</gene>
<dbReference type="GO" id="GO:0003677">
    <property type="term" value="F:DNA binding"/>
    <property type="evidence" value="ECO:0007669"/>
    <property type="project" value="UniProtKB-KW"/>
</dbReference>
<dbReference type="InterPro" id="IPR000551">
    <property type="entry name" value="MerR-type_HTH_dom"/>
</dbReference>
<dbReference type="RefSeq" id="WP_100423884.1">
    <property type="nucleotide sequence ID" value="NZ_BOOX01000005.1"/>
</dbReference>
<dbReference type="Gene3D" id="1.10.1660.10">
    <property type="match status" value="1"/>
</dbReference>
<reference evidence="4 5" key="1">
    <citation type="submission" date="2017-11" db="EMBL/GenBank/DDBJ databases">
        <title>Genomic Encyclopedia of Archaeal and Bacterial Type Strains, Phase II (KMG-II): From Individual Species to Whole Genera.</title>
        <authorList>
            <person name="Goeker M."/>
        </authorList>
    </citation>
    <scope>NUCLEOTIDE SEQUENCE [LARGE SCALE GENOMIC DNA]</scope>
    <source>
        <strain evidence="4 5">DSM 25478</strain>
    </source>
</reference>
<comment type="caution">
    <text evidence="4">The sequence shown here is derived from an EMBL/GenBank/DDBJ whole genome shotgun (WGS) entry which is preliminary data.</text>
</comment>
<dbReference type="GO" id="GO:0003700">
    <property type="term" value="F:DNA-binding transcription factor activity"/>
    <property type="evidence" value="ECO:0007669"/>
    <property type="project" value="InterPro"/>
</dbReference>
<feature type="domain" description="HTH merR-type" evidence="3">
    <location>
        <begin position="3"/>
        <end position="71"/>
    </location>
</feature>
<protein>
    <submittedName>
        <fullName evidence="4">MerR-like DNA binding protein</fullName>
    </submittedName>
</protein>
<evidence type="ECO:0000256" key="1">
    <source>
        <dbReference type="ARBA" id="ARBA00023125"/>
    </source>
</evidence>
<evidence type="ECO:0000313" key="5">
    <source>
        <dbReference type="Proteomes" id="UP000231693"/>
    </source>
</evidence>
<dbReference type="SUPFAM" id="SSF46955">
    <property type="entry name" value="Putative DNA-binding domain"/>
    <property type="match status" value="1"/>
</dbReference>
<evidence type="ECO:0000259" key="3">
    <source>
        <dbReference type="PROSITE" id="PS50937"/>
    </source>
</evidence>
<sequence length="264" mass="28425">MATYTLIELADAAGLTPRTVRYYQATRLLHAPRRVGRRAHYADDHLTRLQQVQDLRGRGLRLDSIRDVLDARAQGEAPSAALLGTDFATFGWSGEPSASYTIGQLAEFLGEQNLGLVGALEQYGYLVRRETDDGTVWDAEDVPVLRCALQLVELGTDLELAARSRELIRARVAALADELIGLWAVESGGLYEGEVTTEELMLNLERIRAITTQTVAHTTAVAMGRAVPRTDEIVAGVRSAPGGAPAEGVDALAEGDEARGDADA</sequence>
<dbReference type="InterPro" id="IPR047057">
    <property type="entry name" value="MerR_fam"/>
</dbReference>
<dbReference type="SMART" id="SM00422">
    <property type="entry name" value="HTH_MERR"/>
    <property type="match status" value="1"/>
</dbReference>
<dbReference type="Pfam" id="PF13411">
    <property type="entry name" value="MerR_1"/>
    <property type="match status" value="1"/>
</dbReference>
<dbReference type="OrthoDB" id="5242095at2"/>
<dbReference type="PANTHER" id="PTHR30204">
    <property type="entry name" value="REDOX-CYCLING DRUG-SENSING TRANSCRIPTIONAL ACTIVATOR SOXR"/>
    <property type="match status" value="1"/>
</dbReference>
<accession>A0A2M9CD52</accession>
<proteinExistence type="predicted"/>
<dbReference type="PROSITE" id="PS50937">
    <property type="entry name" value="HTH_MERR_2"/>
    <property type="match status" value="1"/>
</dbReference>
<evidence type="ECO:0000256" key="2">
    <source>
        <dbReference type="SAM" id="MobiDB-lite"/>
    </source>
</evidence>
<dbReference type="Proteomes" id="UP000231693">
    <property type="component" value="Unassembled WGS sequence"/>
</dbReference>